<reference evidence="2" key="2">
    <citation type="submission" date="2025-08" db="UniProtKB">
        <authorList>
            <consortium name="RefSeq"/>
        </authorList>
    </citation>
    <scope>IDENTIFICATION</scope>
    <source>
        <tissue evidence="2">Leaf</tissue>
    </source>
</reference>
<evidence type="ECO:0000313" key="1">
    <source>
        <dbReference type="Proteomes" id="UP000790787"/>
    </source>
</evidence>
<gene>
    <name evidence="2" type="primary">LOC142173423</name>
</gene>
<reference evidence="1" key="1">
    <citation type="journal article" date="2014" name="Nat. Commun.">
        <title>The tobacco genome sequence and its comparison with those of tomato and potato.</title>
        <authorList>
            <person name="Sierro N."/>
            <person name="Battey J.N."/>
            <person name="Ouadi S."/>
            <person name="Bakaher N."/>
            <person name="Bovet L."/>
            <person name="Willig A."/>
            <person name="Goepfert S."/>
            <person name="Peitsch M.C."/>
            <person name="Ivanov N.V."/>
        </authorList>
    </citation>
    <scope>NUCLEOTIDE SEQUENCE [LARGE SCALE GENOMIC DNA]</scope>
</reference>
<dbReference type="Proteomes" id="UP000790787">
    <property type="component" value="Chromosome 19"/>
</dbReference>
<proteinExistence type="predicted"/>
<protein>
    <submittedName>
        <fullName evidence="2">Uncharacterized protein LOC142173423</fullName>
    </submittedName>
</protein>
<evidence type="ECO:0000313" key="2">
    <source>
        <dbReference type="RefSeq" id="XP_075095111.1"/>
    </source>
</evidence>
<accession>A0AC58TD13</accession>
<dbReference type="RefSeq" id="XP_075095111.1">
    <property type="nucleotide sequence ID" value="XM_075239010.1"/>
</dbReference>
<name>A0AC58TD13_TOBAC</name>
<sequence length="255" mass="29759">MVSICKKLQDLRHELKDLNHYMASYAQRLNQTRKTIEVVQATILTQQFYQSLFDQEKELLAEIDKWSNIEEQAIRQKSMANWIMCGDTNSMYFHSQWKIRQSKNTITSICTNTEVIKKGPVLNMDQKIALEQPVTIKEIDIAIKDMLVDNAPGIDRYPIRLFCKKLGLNEEGGVRTENQEGDWQYNKALTVCFIEGENIIDNMLFSHELLKGYNRKGISPRYVMKVDLRKAYDTIDKIFLGRMLSDLGFPFKFIE</sequence>
<organism evidence="1 2">
    <name type="scientific">Nicotiana tabacum</name>
    <name type="common">Common tobacco</name>
    <dbReference type="NCBI Taxonomy" id="4097"/>
    <lineage>
        <taxon>Eukaryota</taxon>
        <taxon>Viridiplantae</taxon>
        <taxon>Streptophyta</taxon>
        <taxon>Embryophyta</taxon>
        <taxon>Tracheophyta</taxon>
        <taxon>Spermatophyta</taxon>
        <taxon>Magnoliopsida</taxon>
        <taxon>eudicotyledons</taxon>
        <taxon>Gunneridae</taxon>
        <taxon>Pentapetalae</taxon>
        <taxon>asterids</taxon>
        <taxon>lamiids</taxon>
        <taxon>Solanales</taxon>
        <taxon>Solanaceae</taxon>
        <taxon>Nicotianoideae</taxon>
        <taxon>Nicotianeae</taxon>
        <taxon>Nicotiana</taxon>
    </lineage>
</organism>
<keyword evidence="1" id="KW-1185">Reference proteome</keyword>